<dbReference type="EnsemblPlants" id="Pp3c14_6410V3.1">
    <property type="protein sequence ID" value="PAC:32962077.CDS.1"/>
    <property type="gene ID" value="Pp3c14_6410"/>
</dbReference>
<evidence type="ECO:0000313" key="1">
    <source>
        <dbReference type="EMBL" id="PNR40705.1"/>
    </source>
</evidence>
<organism evidence="1">
    <name type="scientific">Physcomitrium patens</name>
    <name type="common">Spreading-leaved earth moss</name>
    <name type="synonym">Physcomitrella patens</name>
    <dbReference type="NCBI Taxonomy" id="3218"/>
    <lineage>
        <taxon>Eukaryota</taxon>
        <taxon>Viridiplantae</taxon>
        <taxon>Streptophyta</taxon>
        <taxon>Embryophyta</taxon>
        <taxon>Bryophyta</taxon>
        <taxon>Bryophytina</taxon>
        <taxon>Bryopsida</taxon>
        <taxon>Funariidae</taxon>
        <taxon>Funariales</taxon>
        <taxon>Funariaceae</taxon>
        <taxon>Physcomitrium</taxon>
    </lineage>
</organism>
<dbReference type="InParanoid" id="A0A2K1JGL2"/>
<reference evidence="1 3" key="1">
    <citation type="journal article" date="2008" name="Science">
        <title>The Physcomitrella genome reveals evolutionary insights into the conquest of land by plants.</title>
        <authorList>
            <person name="Rensing S."/>
            <person name="Lang D."/>
            <person name="Zimmer A."/>
            <person name="Terry A."/>
            <person name="Salamov A."/>
            <person name="Shapiro H."/>
            <person name="Nishiyama T."/>
            <person name="Perroud P.-F."/>
            <person name="Lindquist E."/>
            <person name="Kamisugi Y."/>
            <person name="Tanahashi T."/>
            <person name="Sakakibara K."/>
            <person name="Fujita T."/>
            <person name="Oishi K."/>
            <person name="Shin-I T."/>
            <person name="Kuroki Y."/>
            <person name="Toyoda A."/>
            <person name="Suzuki Y."/>
            <person name="Hashimoto A."/>
            <person name="Yamaguchi K."/>
            <person name="Sugano A."/>
            <person name="Kohara Y."/>
            <person name="Fujiyama A."/>
            <person name="Anterola A."/>
            <person name="Aoki S."/>
            <person name="Ashton N."/>
            <person name="Barbazuk W.B."/>
            <person name="Barker E."/>
            <person name="Bennetzen J."/>
            <person name="Bezanilla M."/>
            <person name="Blankenship R."/>
            <person name="Cho S.H."/>
            <person name="Dutcher S."/>
            <person name="Estelle M."/>
            <person name="Fawcett J.A."/>
            <person name="Gundlach H."/>
            <person name="Hanada K."/>
            <person name="Heyl A."/>
            <person name="Hicks K.A."/>
            <person name="Hugh J."/>
            <person name="Lohr M."/>
            <person name="Mayer K."/>
            <person name="Melkozernov A."/>
            <person name="Murata T."/>
            <person name="Nelson D."/>
            <person name="Pils B."/>
            <person name="Prigge M."/>
            <person name="Reiss B."/>
            <person name="Renner T."/>
            <person name="Rombauts S."/>
            <person name="Rushton P."/>
            <person name="Sanderfoot A."/>
            <person name="Schween G."/>
            <person name="Shiu S.-H."/>
            <person name="Stueber K."/>
            <person name="Theodoulou F.L."/>
            <person name="Tu H."/>
            <person name="Van de Peer Y."/>
            <person name="Verrier P.J."/>
            <person name="Waters E."/>
            <person name="Wood A."/>
            <person name="Yang L."/>
            <person name="Cove D."/>
            <person name="Cuming A."/>
            <person name="Hasebe M."/>
            <person name="Lucas S."/>
            <person name="Mishler D.B."/>
            <person name="Reski R."/>
            <person name="Grigoriev I."/>
            <person name="Quatrano R.S."/>
            <person name="Boore J.L."/>
        </authorList>
    </citation>
    <scope>NUCLEOTIDE SEQUENCE [LARGE SCALE GENOMIC DNA]</scope>
    <source>
        <strain evidence="2 3">cv. Gransden 2004</strain>
    </source>
</reference>
<dbReference type="Gramene" id="Pp3c14_6410V3.1">
    <property type="protein sequence ID" value="PAC:32962077.CDS.1"/>
    <property type="gene ID" value="Pp3c14_6410"/>
</dbReference>
<dbReference type="AlphaFoldDB" id="A0A2K1JGL2"/>
<protein>
    <submittedName>
        <fullName evidence="1 2">Uncharacterized protein</fullName>
    </submittedName>
</protein>
<dbReference type="PaxDb" id="3218-PP1S444_25V6.1"/>
<evidence type="ECO:0000313" key="2">
    <source>
        <dbReference type="EnsemblPlants" id="PAC:32962077.CDS.1"/>
    </source>
</evidence>
<reference evidence="2" key="3">
    <citation type="submission" date="2020-12" db="UniProtKB">
        <authorList>
            <consortium name="EnsemblPlants"/>
        </authorList>
    </citation>
    <scope>IDENTIFICATION</scope>
</reference>
<dbReference type="Proteomes" id="UP000006727">
    <property type="component" value="Chromosome 14"/>
</dbReference>
<proteinExistence type="predicted"/>
<evidence type="ECO:0000313" key="3">
    <source>
        <dbReference type="Proteomes" id="UP000006727"/>
    </source>
</evidence>
<dbReference type="EMBL" id="ABEU02000014">
    <property type="protein sequence ID" value="PNR40705.1"/>
    <property type="molecule type" value="Genomic_DNA"/>
</dbReference>
<reference evidence="1 3" key="2">
    <citation type="journal article" date="2018" name="Plant J.">
        <title>The Physcomitrella patens chromosome-scale assembly reveals moss genome structure and evolution.</title>
        <authorList>
            <person name="Lang D."/>
            <person name="Ullrich K.K."/>
            <person name="Murat F."/>
            <person name="Fuchs J."/>
            <person name="Jenkins J."/>
            <person name="Haas F.B."/>
            <person name="Piednoel M."/>
            <person name="Gundlach H."/>
            <person name="Van Bel M."/>
            <person name="Meyberg R."/>
            <person name="Vives C."/>
            <person name="Morata J."/>
            <person name="Symeonidi A."/>
            <person name="Hiss M."/>
            <person name="Muchero W."/>
            <person name="Kamisugi Y."/>
            <person name="Saleh O."/>
            <person name="Blanc G."/>
            <person name="Decker E.L."/>
            <person name="van Gessel N."/>
            <person name="Grimwood J."/>
            <person name="Hayes R.D."/>
            <person name="Graham S.W."/>
            <person name="Gunter L.E."/>
            <person name="McDaniel S.F."/>
            <person name="Hoernstein S.N.W."/>
            <person name="Larsson A."/>
            <person name="Li F.W."/>
            <person name="Perroud P.F."/>
            <person name="Phillips J."/>
            <person name="Ranjan P."/>
            <person name="Rokshar D.S."/>
            <person name="Rothfels C.J."/>
            <person name="Schneider L."/>
            <person name="Shu S."/>
            <person name="Stevenson D.W."/>
            <person name="Thummler F."/>
            <person name="Tillich M."/>
            <person name="Villarreal Aguilar J.C."/>
            <person name="Widiez T."/>
            <person name="Wong G.K."/>
            <person name="Wymore A."/>
            <person name="Zhang Y."/>
            <person name="Zimmer A.D."/>
            <person name="Quatrano R.S."/>
            <person name="Mayer K.F.X."/>
            <person name="Goodstein D."/>
            <person name="Casacuberta J.M."/>
            <person name="Vandepoele K."/>
            <person name="Reski R."/>
            <person name="Cuming A.C."/>
            <person name="Tuskan G.A."/>
            <person name="Maumus F."/>
            <person name="Salse J."/>
            <person name="Schmutz J."/>
            <person name="Rensing S.A."/>
        </authorList>
    </citation>
    <scope>NUCLEOTIDE SEQUENCE [LARGE SCALE GENOMIC DNA]</scope>
    <source>
        <strain evidence="2 3">cv. Gransden 2004</strain>
    </source>
</reference>
<sequence length="71" mass="8452">MKALGRRRSNTNKGFDLVREAQQKQNELDIFREHRKQIEFEIVRKQQEQNESKEQGAIYLSSRGLMLMSIN</sequence>
<accession>A0A2K1JGL2</accession>
<name>A0A2K1JGL2_PHYPA</name>
<gene>
    <name evidence="1" type="ORF">PHYPA_018108</name>
</gene>
<keyword evidence="3" id="KW-1185">Reference proteome</keyword>